<organism evidence="1 2">
    <name type="scientific">Sinorhizobium medicae</name>
    <dbReference type="NCBI Taxonomy" id="110321"/>
    <lineage>
        <taxon>Bacteria</taxon>
        <taxon>Pseudomonadati</taxon>
        <taxon>Pseudomonadota</taxon>
        <taxon>Alphaproteobacteria</taxon>
        <taxon>Hyphomicrobiales</taxon>
        <taxon>Rhizobiaceae</taxon>
        <taxon>Sinorhizobium/Ensifer group</taxon>
        <taxon>Sinorhizobium</taxon>
    </lineage>
</organism>
<sequence length="70" mass="7837">MDRRLCRRTRRTRRIIPFACRDQLAALLTDDDAATLKHVAAEGTGENTLRALASDLEATSRPSQRPSHCC</sequence>
<name>A0ABX4TFF9_9HYPH</name>
<comment type="caution">
    <text evidence="1">The sequence shown here is derived from an EMBL/GenBank/DDBJ whole genome shotgun (WGS) entry which is preliminary data.</text>
</comment>
<reference evidence="1 2" key="1">
    <citation type="journal article" date="2018" name="FEMS Microbiol. Ecol.">
        <title>Co-invading symbiotic mutualists of Medicago polymorpha retain high ancestral diversity and contain diverse accessory genomes.</title>
        <authorList>
            <person name="Porter S.S."/>
            <person name="Faber-Hammond J.J."/>
            <person name="Friesen M.L."/>
        </authorList>
    </citation>
    <scope>NUCLEOTIDE SEQUENCE [LARGE SCALE GENOMIC DNA]</scope>
    <source>
        <strain evidence="1 2">Str16</strain>
    </source>
</reference>
<accession>A0ABX4TFF9</accession>
<evidence type="ECO:0000313" key="2">
    <source>
        <dbReference type="Proteomes" id="UP001190825"/>
    </source>
</evidence>
<keyword evidence="2" id="KW-1185">Reference proteome</keyword>
<gene>
    <name evidence="1" type="ORF">BMJ33_26180</name>
</gene>
<dbReference type="Proteomes" id="UP001190825">
    <property type="component" value="Unassembled WGS sequence"/>
</dbReference>
<evidence type="ECO:0000313" key="1">
    <source>
        <dbReference type="EMBL" id="PLT97437.1"/>
    </source>
</evidence>
<proteinExistence type="predicted"/>
<dbReference type="EMBL" id="NBUC01000130">
    <property type="protein sequence ID" value="PLT97437.1"/>
    <property type="molecule type" value="Genomic_DNA"/>
</dbReference>
<protein>
    <submittedName>
        <fullName evidence="1">Uncharacterized protein</fullName>
    </submittedName>
</protein>